<dbReference type="InterPro" id="IPR021072">
    <property type="entry name" value="MAGE_N"/>
</dbReference>
<evidence type="ECO:0000313" key="3">
    <source>
        <dbReference type="Ensembl" id="ENSSSUP00005018406.1"/>
    </source>
</evidence>
<feature type="compositionally biased region" description="Low complexity" evidence="1">
    <location>
        <begin position="66"/>
        <end position="77"/>
    </location>
</feature>
<dbReference type="Ensembl" id="ENSSSUT00005021006.1">
    <property type="protein sequence ID" value="ENSSSUP00005018406.1"/>
    <property type="gene ID" value="ENSSSUG00005011900.1"/>
</dbReference>
<dbReference type="InterPro" id="IPR041898">
    <property type="entry name" value="MAGE_WH1"/>
</dbReference>
<dbReference type="GO" id="GO:0000122">
    <property type="term" value="P:negative regulation of transcription by RNA polymerase II"/>
    <property type="evidence" value="ECO:0007669"/>
    <property type="project" value="TreeGrafter"/>
</dbReference>
<dbReference type="AlphaFoldDB" id="A0A673UA91"/>
<feature type="compositionally biased region" description="Polar residues" evidence="1">
    <location>
        <begin position="54"/>
        <end position="65"/>
    </location>
</feature>
<name>A0A673UA91_SURSU</name>
<evidence type="ECO:0000256" key="1">
    <source>
        <dbReference type="SAM" id="MobiDB-lite"/>
    </source>
</evidence>
<dbReference type="Pfam" id="PF01454">
    <property type="entry name" value="MAGE"/>
    <property type="match status" value="1"/>
</dbReference>
<proteinExistence type="predicted"/>
<feature type="domain" description="MAGE" evidence="2">
    <location>
        <begin position="106"/>
        <end position="304"/>
    </location>
</feature>
<keyword evidence="4" id="KW-1185">Reference proteome</keyword>
<organism evidence="3 4">
    <name type="scientific">Suricata suricatta</name>
    <name type="common">Meerkat</name>
    <dbReference type="NCBI Taxonomy" id="37032"/>
    <lineage>
        <taxon>Eukaryota</taxon>
        <taxon>Metazoa</taxon>
        <taxon>Chordata</taxon>
        <taxon>Craniata</taxon>
        <taxon>Vertebrata</taxon>
        <taxon>Euteleostomi</taxon>
        <taxon>Mammalia</taxon>
        <taxon>Eutheria</taxon>
        <taxon>Laurasiatheria</taxon>
        <taxon>Carnivora</taxon>
        <taxon>Feliformia</taxon>
        <taxon>Herpestidae</taxon>
        <taxon>Suricata</taxon>
    </lineage>
</organism>
<dbReference type="GO" id="GO:0005634">
    <property type="term" value="C:nucleus"/>
    <property type="evidence" value="ECO:0007669"/>
    <property type="project" value="TreeGrafter"/>
</dbReference>
<reference evidence="3" key="1">
    <citation type="submission" date="2025-08" db="UniProtKB">
        <authorList>
            <consortium name="Ensembl"/>
        </authorList>
    </citation>
    <scope>IDENTIFICATION</scope>
</reference>
<dbReference type="InterPro" id="IPR037445">
    <property type="entry name" value="MAGE"/>
</dbReference>
<dbReference type="Gene3D" id="1.10.10.1210">
    <property type="entry name" value="MAGE homology domain, winged helix WH2 motif"/>
    <property type="match status" value="1"/>
</dbReference>
<dbReference type="InterPro" id="IPR041899">
    <property type="entry name" value="MAGE_WH2"/>
</dbReference>
<evidence type="ECO:0000313" key="4">
    <source>
        <dbReference type="Proteomes" id="UP000472268"/>
    </source>
</evidence>
<feature type="compositionally biased region" description="Basic and acidic residues" evidence="1">
    <location>
        <begin position="1"/>
        <end position="14"/>
    </location>
</feature>
<evidence type="ECO:0000259" key="2">
    <source>
        <dbReference type="PROSITE" id="PS50838"/>
    </source>
</evidence>
<dbReference type="SMART" id="SM01392">
    <property type="entry name" value="MAGE_N"/>
    <property type="match status" value="1"/>
</dbReference>
<dbReference type="PANTHER" id="PTHR11736:SF145">
    <property type="entry name" value="MELANOMA-ASSOCIATED ANTIGEN B16"/>
    <property type="match status" value="1"/>
</dbReference>
<sequence length="318" mass="35040">ASSEKSPQHSHDESLPAACSVTQGLEGAHGSEALEEPCLCSHPLMPGTSEEASDTGNPESPQSICTSSIAIATTSTSELNEGSRSEAEDSTSSRGPGTKHLPKEALDKAVSRLLRHMVLSYLKKELMTKADMKMINKEYEDHFTEIFLKASECLEVIFGLDVKEVDPVNHCYGFSIKLGLTYDGVMHGNEGIPKTGLLIVILAVIFMNGNIAPEKEVWKVLNMMGIYSGQKHYLIGEPRKLITKDFVNEKYLKYRRVANSNPSQFEFLWGSRAHAETTKMKVLEFLMKVEGTSPMSYPSQYADALRDEEERAGSSLGV</sequence>
<dbReference type="FunFam" id="1.10.10.1200:FF:000007">
    <property type="entry name" value="Melanoma-associated antigen C2"/>
    <property type="match status" value="1"/>
</dbReference>
<dbReference type="SMART" id="SM01373">
    <property type="entry name" value="MAGE"/>
    <property type="match status" value="1"/>
</dbReference>
<dbReference type="Proteomes" id="UP000472268">
    <property type="component" value="Unplaced"/>
</dbReference>
<dbReference type="InterPro" id="IPR002190">
    <property type="entry name" value="MHD_dom"/>
</dbReference>
<dbReference type="PANTHER" id="PTHR11736">
    <property type="entry name" value="MELANOMA-ASSOCIATED ANTIGEN MAGE ANTIGEN"/>
    <property type="match status" value="1"/>
</dbReference>
<dbReference type="FunFam" id="1.10.10.1210:FF:000001">
    <property type="entry name" value="melanoma-associated antigen D1"/>
    <property type="match status" value="1"/>
</dbReference>
<reference evidence="3" key="2">
    <citation type="submission" date="2025-09" db="UniProtKB">
        <authorList>
            <consortium name="Ensembl"/>
        </authorList>
    </citation>
    <scope>IDENTIFICATION</scope>
</reference>
<dbReference type="Pfam" id="PF12440">
    <property type="entry name" value="MAGE_N"/>
    <property type="match status" value="1"/>
</dbReference>
<protein>
    <recommendedName>
        <fullName evidence="2">MAGE domain-containing protein</fullName>
    </recommendedName>
</protein>
<dbReference type="PROSITE" id="PS50838">
    <property type="entry name" value="MAGE"/>
    <property type="match status" value="1"/>
</dbReference>
<accession>A0A673UA91</accession>
<dbReference type="Gene3D" id="1.10.10.1200">
    <property type="entry name" value="MAGE homology domain, winged helix WH1 motif"/>
    <property type="match status" value="1"/>
</dbReference>
<feature type="region of interest" description="Disordered" evidence="1">
    <location>
        <begin position="1"/>
        <end position="102"/>
    </location>
</feature>
<dbReference type="OMA" id="ADIWEMI"/>